<keyword evidence="1" id="KW-0175">Coiled coil</keyword>
<sequence>MKKFLKLLISTVLLKVFYDVFNENKFVKEQIDKLKEEITNLEMSDIDQKIKDFQNKIDGFKNKNQDSPE</sequence>
<evidence type="ECO:0000313" key="2">
    <source>
        <dbReference type="EMBL" id="AGQ19019.1"/>
    </source>
</evidence>
<organism evidence="2">
    <name type="scientific">Candidatus Actinomarina minuta</name>
    <dbReference type="NCBI Taxonomy" id="1389454"/>
    <lineage>
        <taxon>Bacteria</taxon>
        <taxon>Bacillati</taxon>
        <taxon>Actinomycetota</taxon>
        <taxon>Actinomycetes</taxon>
        <taxon>Candidatus Actinomarinidae</taxon>
        <taxon>Candidatus Actinomarinales</taxon>
        <taxon>Candidatus Actinomarineae</taxon>
        <taxon>Candidatus Actinomarinaceae</taxon>
        <taxon>Candidatus Actinomarina</taxon>
    </lineage>
</organism>
<feature type="coiled-coil region" evidence="1">
    <location>
        <begin position="24"/>
        <end position="63"/>
    </location>
</feature>
<dbReference type="EMBL" id="KC811119">
    <property type="protein sequence ID" value="AGQ19019.1"/>
    <property type="molecule type" value="Genomic_DNA"/>
</dbReference>
<proteinExistence type="predicted"/>
<accession>S5DJU5</accession>
<name>S5DJU5_9ACTN</name>
<evidence type="ECO:0000256" key="1">
    <source>
        <dbReference type="SAM" id="Coils"/>
    </source>
</evidence>
<protein>
    <submittedName>
        <fullName evidence="2">MedDCM-OCT-S30-C42-cds34</fullName>
    </submittedName>
</protein>
<dbReference type="AlphaFoldDB" id="S5DJU5"/>
<reference evidence="2" key="1">
    <citation type="journal article" date="2013" name="Sci. Rep.">
        <title>Metagenomics uncovers a new group of low GC and ultra-small marine Actinobacteria.</title>
        <authorList>
            <person name="Ghai R."/>
            <person name="Mizuno C.M."/>
            <person name="Picazo A."/>
            <person name="Camacho A."/>
            <person name="Rodriguez-Valera F."/>
        </authorList>
    </citation>
    <scope>NUCLEOTIDE SEQUENCE</scope>
</reference>